<comment type="caution">
    <text evidence="1">The sequence shown here is derived from an EMBL/GenBank/DDBJ whole genome shotgun (WGS) entry which is preliminary data.</text>
</comment>
<keyword evidence="2" id="KW-1185">Reference proteome</keyword>
<gene>
    <name evidence="1" type="ORF">DHETER_LOCUS11091</name>
</gene>
<feature type="non-terminal residue" evidence="1">
    <location>
        <position position="1"/>
    </location>
</feature>
<protein>
    <submittedName>
        <fullName evidence="1">17425_t:CDS:1</fullName>
    </submittedName>
</protein>
<sequence>DLQCKNNQERPIKHSIKNVESYHRTPQNTIEHAPKGYRKPYQNT</sequence>
<evidence type="ECO:0000313" key="2">
    <source>
        <dbReference type="Proteomes" id="UP000789702"/>
    </source>
</evidence>
<proteinExistence type="predicted"/>
<evidence type="ECO:0000313" key="1">
    <source>
        <dbReference type="EMBL" id="CAG8687788.1"/>
    </source>
</evidence>
<feature type="non-terminal residue" evidence="1">
    <location>
        <position position="44"/>
    </location>
</feature>
<organism evidence="1 2">
    <name type="scientific">Dentiscutata heterogama</name>
    <dbReference type="NCBI Taxonomy" id="1316150"/>
    <lineage>
        <taxon>Eukaryota</taxon>
        <taxon>Fungi</taxon>
        <taxon>Fungi incertae sedis</taxon>
        <taxon>Mucoromycota</taxon>
        <taxon>Glomeromycotina</taxon>
        <taxon>Glomeromycetes</taxon>
        <taxon>Diversisporales</taxon>
        <taxon>Gigasporaceae</taxon>
        <taxon>Dentiscutata</taxon>
    </lineage>
</organism>
<name>A0ACA9P2Q3_9GLOM</name>
<dbReference type="EMBL" id="CAJVPU010023310">
    <property type="protein sequence ID" value="CAG8687788.1"/>
    <property type="molecule type" value="Genomic_DNA"/>
</dbReference>
<reference evidence="1" key="1">
    <citation type="submission" date="2021-06" db="EMBL/GenBank/DDBJ databases">
        <authorList>
            <person name="Kallberg Y."/>
            <person name="Tangrot J."/>
            <person name="Rosling A."/>
        </authorList>
    </citation>
    <scope>NUCLEOTIDE SEQUENCE</scope>
    <source>
        <strain evidence="1">IL203A</strain>
    </source>
</reference>
<dbReference type="Proteomes" id="UP000789702">
    <property type="component" value="Unassembled WGS sequence"/>
</dbReference>
<accession>A0ACA9P2Q3</accession>